<dbReference type="SMART" id="SM00342">
    <property type="entry name" value="HTH_ARAC"/>
    <property type="match status" value="1"/>
</dbReference>
<dbReference type="Gene3D" id="1.10.10.60">
    <property type="entry name" value="Homeodomain-like"/>
    <property type="match status" value="1"/>
</dbReference>
<dbReference type="Proteomes" id="UP000248729">
    <property type="component" value="Unassembled WGS sequence"/>
</dbReference>
<dbReference type="InterPro" id="IPR020449">
    <property type="entry name" value="Tscrpt_reg_AraC-type_HTH"/>
</dbReference>
<dbReference type="AlphaFoldDB" id="A0A329EAY6"/>
<accession>A0A329EAY6</accession>
<dbReference type="InterPro" id="IPR046532">
    <property type="entry name" value="DUF6597"/>
</dbReference>
<comment type="caution">
    <text evidence="5">The sequence shown here is derived from an EMBL/GenBank/DDBJ whole genome shotgun (WGS) entry which is preliminary data.</text>
</comment>
<proteinExistence type="predicted"/>
<dbReference type="SUPFAM" id="SSF46689">
    <property type="entry name" value="Homeodomain-like"/>
    <property type="match status" value="1"/>
</dbReference>
<dbReference type="Pfam" id="PF12833">
    <property type="entry name" value="HTH_18"/>
    <property type="match status" value="1"/>
</dbReference>
<evidence type="ECO:0000256" key="3">
    <source>
        <dbReference type="ARBA" id="ARBA00023163"/>
    </source>
</evidence>
<name>A0A329EAY6_VIBDI</name>
<evidence type="ECO:0000313" key="6">
    <source>
        <dbReference type="Proteomes" id="UP000248729"/>
    </source>
</evidence>
<dbReference type="EMBL" id="QLTR01000007">
    <property type="protein sequence ID" value="RAS65435.1"/>
    <property type="molecule type" value="Genomic_DNA"/>
</dbReference>
<dbReference type="PROSITE" id="PS01124">
    <property type="entry name" value="HTH_ARAC_FAMILY_2"/>
    <property type="match status" value="1"/>
</dbReference>
<dbReference type="GO" id="GO:0043565">
    <property type="term" value="F:sequence-specific DNA binding"/>
    <property type="evidence" value="ECO:0007669"/>
    <property type="project" value="InterPro"/>
</dbReference>
<dbReference type="PRINTS" id="PR00032">
    <property type="entry name" value="HTHARAC"/>
</dbReference>
<dbReference type="InterPro" id="IPR009057">
    <property type="entry name" value="Homeodomain-like_sf"/>
</dbReference>
<keyword evidence="2" id="KW-0238">DNA-binding</keyword>
<dbReference type="Pfam" id="PF20240">
    <property type="entry name" value="DUF6597"/>
    <property type="match status" value="1"/>
</dbReference>
<dbReference type="GO" id="GO:0003700">
    <property type="term" value="F:DNA-binding transcription factor activity"/>
    <property type="evidence" value="ECO:0007669"/>
    <property type="project" value="InterPro"/>
</dbReference>
<sequence length="277" mass="31279">MLSSSHSYQVANIHSKQPWFVLSAEKYATNLTTENPVISHFYSFEVGKSQAPTTAIPDGCVDLLFDCDSDSPMGLVCGTTLEATEVAFNQDHCYFGMRFVPGFIPDFIEISAPELTNKQCNIVDVVLNSQDLVEQIVSASSFQEQVQIAKQFMRGKQGRKPTNLTHQVAAKICHEKGNIQVQDLETFTGYCSRTLQRQFRADLGLTPKAFCRAIRCQSAIYDINHLDKVAFSDLAFNLGFSDQSHFLREFKKLVSATPLEYQNRVKQKTYLDRIQCY</sequence>
<dbReference type="PANTHER" id="PTHR46796">
    <property type="entry name" value="HTH-TYPE TRANSCRIPTIONAL ACTIVATOR RHAS-RELATED"/>
    <property type="match status" value="1"/>
</dbReference>
<dbReference type="PANTHER" id="PTHR46796:SF13">
    <property type="entry name" value="HTH-TYPE TRANSCRIPTIONAL ACTIVATOR RHAS"/>
    <property type="match status" value="1"/>
</dbReference>
<dbReference type="InterPro" id="IPR050204">
    <property type="entry name" value="AraC_XylS_family_regulators"/>
</dbReference>
<evidence type="ECO:0000259" key="4">
    <source>
        <dbReference type="PROSITE" id="PS01124"/>
    </source>
</evidence>
<protein>
    <submittedName>
        <fullName evidence="5">AraC family transcriptional regulator</fullName>
    </submittedName>
</protein>
<evidence type="ECO:0000256" key="1">
    <source>
        <dbReference type="ARBA" id="ARBA00023015"/>
    </source>
</evidence>
<dbReference type="RefSeq" id="WP_112403604.1">
    <property type="nucleotide sequence ID" value="NZ_QLTR01000007.1"/>
</dbReference>
<feature type="domain" description="HTH araC/xylS-type" evidence="4">
    <location>
        <begin position="162"/>
        <end position="264"/>
    </location>
</feature>
<dbReference type="InterPro" id="IPR018060">
    <property type="entry name" value="HTH_AraC"/>
</dbReference>
<evidence type="ECO:0000313" key="5">
    <source>
        <dbReference type="EMBL" id="RAS65435.1"/>
    </source>
</evidence>
<evidence type="ECO:0000256" key="2">
    <source>
        <dbReference type="ARBA" id="ARBA00023125"/>
    </source>
</evidence>
<keyword evidence="1" id="KW-0805">Transcription regulation</keyword>
<organism evidence="5 6">
    <name type="scientific">Vibrio diazotrophicus</name>
    <dbReference type="NCBI Taxonomy" id="685"/>
    <lineage>
        <taxon>Bacteria</taxon>
        <taxon>Pseudomonadati</taxon>
        <taxon>Pseudomonadota</taxon>
        <taxon>Gammaproteobacteria</taxon>
        <taxon>Vibrionales</taxon>
        <taxon>Vibrionaceae</taxon>
        <taxon>Vibrio</taxon>
    </lineage>
</organism>
<gene>
    <name evidence="5" type="ORF">DET48_107147</name>
</gene>
<reference evidence="5 6" key="1">
    <citation type="submission" date="2018-06" db="EMBL/GenBank/DDBJ databases">
        <title>Freshwater and sediment microbial communities from various areas in North America, analyzing microbe dynamics in response to fracking.</title>
        <authorList>
            <person name="Lamendella R."/>
        </authorList>
    </citation>
    <scope>NUCLEOTIDE SEQUENCE [LARGE SCALE GENOMIC DNA]</scope>
    <source>
        <strain evidence="5 6">99A</strain>
    </source>
</reference>
<keyword evidence="3" id="KW-0804">Transcription</keyword>